<reference evidence="2 3" key="1">
    <citation type="journal article" date="2016" name="Mol. Biol. Evol.">
        <title>Comparative Genomics of Early-Diverging Mushroom-Forming Fungi Provides Insights into the Origins of Lignocellulose Decay Capabilities.</title>
        <authorList>
            <person name="Nagy L.G."/>
            <person name="Riley R."/>
            <person name="Tritt A."/>
            <person name="Adam C."/>
            <person name="Daum C."/>
            <person name="Floudas D."/>
            <person name="Sun H."/>
            <person name="Yadav J.S."/>
            <person name="Pangilinan J."/>
            <person name="Larsson K.H."/>
            <person name="Matsuura K."/>
            <person name="Barry K."/>
            <person name="Labutti K."/>
            <person name="Kuo R."/>
            <person name="Ohm R.A."/>
            <person name="Bhattacharya S.S."/>
            <person name="Shirouzu T."/>
            <person name="Yoshinaga Y."/>
            <person name="Martin F.M."/>
            <person name="Grigoriev I.V."/>
            <person name="Hibbett D.S."/>
        </authorList>
    </citation>
    <scope>NUCLEOTIDE SEQUENCE [LARGE SCALE GENOMIC DNA]</scope>
    <source>
        <strain evidence="2 3">L-15889</strain>
    </source>
</reference>
<dbReference type="EMBL" id="KV429049">
    <property type="protein sequence ID" value="KZT70799.1"/>
    <property type="molecule type" value="Genomic_DNA"/>
</dbReference>
<keyword evidence="3" id="KW-1185">Reference proteome</keyword>
<dbReference type="AlphaFoldDB" id="A0A165RIK9"/>
<dbReference type="Proteomes" id="UP000076727">
    <property type="component" value="Unassembled WGS sequence"/>
</dbReference>
<name>A0A165RIK9_9APHY</name>
<dbReference type="PANTHER" id="PTHR17630:SF44">
    <property type="entry name" value="PROTEIN AIM2"/>
    <property type="match status" value="1"/>
</dbReference>
<organism evidence="2 3">
    <name type="scientific">Daedalea quercina L-15889</name>
    <dbReference type="NCBI Taxonomy" id="1314783"/>
    <lineage>
        <taxon>Eukaryota</taxon>
        <taxon>Fungi</taxon>
        <taxon>Dikarya</taxon>
        <taxon>Basidiomycota</taxon>
        <taxon>Agaricomycotina</taxon>
        <taxon>Agaricomycetes</taxon>
        <taxon>Polyporales</taxon>
        <taxon>Fomitopsis</taxon>
    </lineage>
</organism>
<dbReference type="Gene3D" id="3.40.50.1820">
    <property type="entry name" value="alpha/beta hydrolase"/>
    <property type="match status" value="2"/>
</dbReference>
<feature type="domain" description="Dienelactone hydrolase" evidence="1">
    <location>
        <begin position="134"/>
        <end position="231"/>
    </location>
</feature>
<dbReference type="InterPro" id="IPR029058">
    <property type="entry name" value="AB_hydrolase_fold"/>
</dbReference>
<gene>
    <name evidence="2" type="ORF">DAEQUDRAFT_764368</name>
</gene>
<protein>
    <recommendedName>
        <fullName evidence="1">Dienelactone hydrolase domain-containing protein</fullName>
    </recommendedName>
</protein>
<dbReference type="STRING" id="1314783.A0A165RIK9"/>
<dbReference type="GO" id="GO:0016787">
    <property type="term" value="F:hydrolase activity"/>
    <property type="evidence" value="ECO:0007669"/>
    <property type="project" value="InterPro"/>
</dbReference>
<accession>A0A165RIK9</accession>
<evidence type="ECO:0000259" key="1">
    <source>
        <dbReference type="Pfam" id="PF01738"/>
    </source>
</evidence>
<dbReference type="InterPro" id="IPR002925">
    <property type="entry name" value="Dienelactn_hydro"/>
</dbReference>
<evidence type="ECO:0000313" key="3">
    <source>
        <dbReference type="Proteomes" id="UP000076727"/>
    </source>
</evidence>
<feature type="domain" description="Dienelactone hydrolase" evidence="1">
    <location>
        <begin position="30"/>
        <end position="92"/>
    </location>
</feature>
<dbReference type="OrthoDB" id="1393670at2759"/>
<dbReference type="Pfam" id="PF01738">
    <property type="entry name" value="DLH"/>
    <property type="match status" value="2"/>
</dbReference>
<dbReference type="SUPFAM" id="SSF53474">
    <property type="entry name" value="alpha/beta-Hydrolases"/>
    <property type="match status" value="1"/>
</dbReference>
<dbReference type="PANTHER" id="PTHR17630">
    <property type="entry name" value="DIENELACTONE HYDROLASE"/>
    <property type="match status" value="1"/>
</dbReference>
<evidence type="ECO:0000313" key="2">
    <source>
        <dbReference type="EMBL" id="KZT70799.1"/>
    </source>
</evidence>
<proteinExistence type="predicted"/>
<sequence length="232" mass="25416">MSEGLCQHCISGVRHKGTPEGKVEKIGGVDCYVATPSGAYDESKVLVVCTGVFGISFIDSQLLADDFARNGYRTVVPDYLNNDPVPEDAFDAPGRYDLSSWLRAHGEDVWKPVMDALVATLKAGGVARIATASVATAIAHPSLLKPEHLERYRDESKAPLLINGCEIDPAFPRDLQAKADEIFKDFAPGYERLYWEGCTHGFAERADFNHSKSKAGKEGAFEATVKFLDRYL</sequence>